<accession>A0ABW9YEB1</accession>
<keyword evidence="2" id="KW-1185">Reference proteome</keyword>
<reference evidence="1 2" key="1">
    <citation type="journal article" date="2017" name="Int. J. Syst. Evol. Microbiol.">
        <title>Photobacterium alginatilyticum sp. nov., a marine bacterium isolated from bottom seawater.</title>
        <authorList>
            <person name="Wang X."/>
            <person name="Wang Y."/>
            <person name="Yang X."/>
            <person name="Sun H."/>
            <person name="Li B."/>
            <person name="Zhang X.H."/>
        </authorList>
    </citation>
    <scope>NUCLEOTIDE SEQUENCE [LARGE SCALE GENOMIC DNA]</scope>
    <source>
        <strain evidence="1 2">P03D4</strain>
    </source>
</reference>
<organism evidence="1 2">
    <name type="scientific">Photobacterium alginatilyticum</name>
    <dbReference type="NCBI Taxonomy" id="1775171"/>
    <lineage>
        <taxon>Bacteria</taxon>
        <taxon>Pseudomonadati</taxon>
        <taxon>Pseudomonadota</taxon>
        <taxon>Gammaproteobacteria</taxon>
        <taxon>Vibrionales</taxon>
        <taxon>Vibrionaceae</taxon>
        <taxon>Photobacterium</taxon>
    </lineage>
</organism>
<dbReference type="EMBL" id="RSEJ01000002">
    <property type="protein sequence ID" value="NBI51588.1"/>
    <property type="molecule type" value="Genomic_DNA"/>
</dbReference>
<comment type="caution">
    <text evidence="1">The sequence shown here is derived from an EMBL/GenBank/DDBJ whole genome shotgun (WGS) entry which is preliminary data.</text>
</comment>
<protein>
    <submittedName>
        <fullName evidence="1">Uncharacterized protein</fullName>
    </submittedName>
</protein>
<dbReference type="RefSeq" id="WP_160648678.1">
    <property type="nucleotide sequence ID" value="NZ_RSEJ01000002.1"/>
</dbReference>
<evidence type="ECO:0000313" key="2">
    <source>
        <dbReference type="Proteomes" id="UP000738517"/>
    </source>
</evidence>
<evidence type="ECO:0000313" key="1">
    <source>
        <dbReference type="EMBL" id="NBI51588.1"/>
    </source>
</evidence>
<dbReference type="Proteomes" id="UP000738517">
    <property type="component" value="Unassembled WGS sequence"/>
</dbReference>
<proteinExistence type="predicted"/>
<name>A0ABW9YEB1_9GAMM</name>
<sequence length="270" mass="31493">MMNSNVMPSTNDLAVLVLSCDNYSDLWPIFFKQYKKYWNQSEFKLYLACNEKSSNIDGVVDAKSGPDIDWSTSLKKSLVKVEENNVLIMIDDAFLKEEVNHQDFLELYNRFLDSNMDYLRLKNSPLPDIKVDELVGQISPGSLYRTALFPSVWKKDVLIDILKPGESAWEFELKGSDRSDIYSEFYSVHNDVFKIIHGVIKGKWHPKALSDLRKLDVEVNQEREVLTFREVQLLNVGTFRSKILKLFPNSARKNIRRFVYSKILNKEWFS</sequence>
<gene>
    <name evidence="1" type="ORF">EIZ48_03225</name>
</gene>